<dbReference type="InterPro" id="IPR003583">
    <property type="entry name" value="Hlx-hairpin-Hlx_DNA-bd_motif"/>
</dbReference>
<dbReference type="SMART" id="SM00278">
    <property type="entry name" value="HhH1"/>
    <property type="match status" value="2"/>
</dbReference>
<feature type="domain" description="Helix-hairpin-helix DNA-binding motif class 1" evidence="2">
    <location>
        <begin position="90"/>
        <end position="109"/>
    </location>
</feature>
<name>A0A1V3WER7_MYCKA</name>
<dbReference type="PANTHER" id="PTHR30562:SF1">
    <property type="entry name" value="UVRABC SYSTEM PROTEIN C"/>
    <property type="match status" value="1"/>
</dbReference>
<dbReference type="InterPro" id="IPR001162">
    <property type="entry name" value="UvrC_RNase_H_dom"/>
</dbReference>
<protein>
    <submittedName>
        <fullName evidence="3">Helix-hairpin-helix motif family protein</fullName>
    </submittedName>
</protein>
<dbReference type="Gene3D" id="3.30.420.340">
    <property type="entry name" value="UvrC, RNAse H endonuclease domain"/>
    <property type="match status" value="1"/>
</dbReference>
<evidence type="ECO:0000313" key="3">
    <source>
        <dbReference type="EMBL" id="OOK64916.1"/>
    </source>
</evidence>
<evidence type="ECO:0000313" key="4">
    <source>
        <dbReference type="Proteomes" id="UP000189229"/>
    </source>
</evidence>
<dbReference type="GO" id="GO:0009381">
    <property type="term" value="F:excinuclease ABC activity"/>
    <property type="evidence" value="ECO:0007669"/>
    <property type="project" value="InterPro"/>
</dbReference>
<dbReference type="Pfam" id="PF14520">
    <property type="entry name" value="HHH_5"/>
    <property type="match status" value="1"/>
</dbReference>
<comment type="caution">
    <text evidence="3">The sequence shown here is derived from an EMBL/GenBank/DDBJ whole genome shotgun (WGS) entry which is preliminary data.</text>
</comment>
<proteinExistence type="predicted"/>
<reference evidence="3 4" key="1">
    <citation type="submission" date="2017-02" db="EMBL/GenBank/DDBJ databases">
        <title>Complete genome sequences of Mycobacterium kansasii strains isolated from rhesus macaques.</title>
        <authorList>
            <person name="Panda A."/>
            <person name="Nagaraj S."/>
            <person name="Zhao X."/>
            <person name="Tettelin H."/>
            <person name="Detolla L.J."/>
        </authorList>
    </citation>
    <scope>NUCLEOTIDE SEQUENCE [LARGE SCALE GENOMIC DNA]</scope>
    <source>
        <strain evidence="3 4">11-3813</strain>
    </source>
</reference>
<dbReference type="GO" id="GO:0009432">
    <property type="term" value="P:SOS response"/>
    <property type="evidence" value="ECO:0007669"/>
    <property type="project" value="UniProtKB-KW"/>
</dbReference>
<dbReference type="GO" id="GO:0009380">
    <property type="term" value="C:excinuclease repair complex"/>
    <property type="evidence" value="ECO:0007669"/>
    <property type="project" value="TreeGrafter"/>
</dbReference>
<gene>
    <name evidence="3" type="ORF">BZL30_8997</name>
</gene>
<dbReference type="Pfam" id="PF08459">
    <property type="entry name" value="UvrC_RNaseH_dom"/>
    <property type="match status" value="1"/>
</dbReference>
<dbReference type="SUPFAM" id="SSF47781">
    <property type="entry name" value="RuvA domain 2-like"/>
    <property type="match status" value="1"/>
</dbReference>
<evidence type="ECO:0000256" key="1">
    <source>
        <dbReference type="ARBA" id="ARBA00023236"/>
    </source>
</evidence>
<sequence>MIGLAKRLEEVWVPSEPDPVIMPRNSEGLYLLQRVRDEAHRFAITYHRSKRSKRMTASALDGVPGLGEHRRKALVTHFGSIARLKEATVDQITAVPGIGVATATAVLEALRPDRSEASE</sequence>
<dbReference type="PANTHER" id="PTHR30562">
    <property type="entry name" value="UVRC/OXIDOREDUCTASE"/>
    <property type="match status" value="1"/>
</dbReference>
<keyword evidence="1" id="KW-0742">SOS response</keyword>
<dbReference type="AlphaFoldDB" id="A0A1V3WER7"/>
<dbReference type="GO" id="GO:0003677">
    <property type="term" value="F:DNA binding"/>
    <property type="evidence" value="ECO:0007669"/>
    <property type="project" value="InterPro"/>
</dbReference>
<dbReference type="Proteomes" id="UP000189229">
    <property type="component" value="Unassembled WGS sequence"/>
</dbReference>
<dbReference type="EMBL" id="MVBM01000011">
    <property type="protein sequence ID" value="OOK64916.1"/>
    <property type="molecule type" value="Genomic_DNA"/>
</dbReference>
<keyword evidence="1" id="KW-0227">DNA damage</keyword>
<dbReference type="InterPro" id="IPR010994">
    <property type="entry name" value="RuvA_2-like"/>
</dbReference>
<feature type="domain" description="Helix-hairpin-helix DNA-binding motif class 1" evidence="2">
    <location>
        <begin position="58"/>
        <end position="77"/>
    </location>
</feature>
<dbReference type="InterPro" id="IPR050066">
    <property type="entry name" value="UvrABC_protein_C"/>
</dbReference>
<dbReference type="Gene3D" id="1.10.150.20">
    <property type="entry name" value="5' to 3' exonuclease, C-terminal subdomain"/>
    <property type="match status" value="1"/>
</dbReference>
<organism evidence="3 4">
    <name type="scientific">Mycobacterium kansasii</name>
    <dbReference type="NCBI Taxonomy" id="1768"/>
    <lineage>
        <taxon>Bacteria</taxon>
        <taxon>Bacillati</taxon>
        <taxon>Actinomycetota</taxon>
        <taxon>Actinomycetes</taxon>
        <taxon>Mycobacteriales</taxon>
        <taxon>Mycobacteriaceae</taxon>
        <taxon>Mycobacterium</taxon>
    </lineage>
</organism>
<evidence type="ECO:0000259" key="2">
    <source>
        <dbReference type="SMART" id="SM00278"/>
    </source>
</evidence>
<accession>A0A1V3WER7</accession>
<dbReference type="FunFam" id="1.10.150.20:FF:000005">
    <property type="entry name" value="UvrABC system protein C"/>
    <property type="match status" value="1"/>
</dbReference>
<dbReference type="GO" id="GO:0006281">
    <property type="term" value="P:DNA repair"/>
    <property type="evidence" value="ECO:0007669"/>
    <property type="project" value="InterPro"/>
</dbReference>
<dbReference type="InterPro" id="IPR038476">
    <property type="entry name" value="UvrC_RNase_H_dom_sf"/>
</dbReference>